<evidence type="ECO:0000313" key="2">
    <source>
        <dbReference type="EMBL" id="GLO68318.1"/>
    </source>
</evidence>
<organism evidence="2 3">
    <name type="scientific">Oceanobacillus kimchii</name>
    <dbReference type="NCBI Taxonomy" id="746691"/>
    <lineage>
        <taxon>Bacteria</taxon>
        <taxon>Bacillati</taxon>
        <taxon>Bacillota</taxon>
        <taxon>Bacilli</taxon>
        <taxon>Bacillales</taxon>
        <taxon>Bacillaceae</taxon>
        <taxon>Oceanobacillus</taxon>
    </lineage>
</organism>
<dbReference type="InterPro" id="IPR050982">
    <property type="entry name" value="Auxin_biosynth/cation_transpt"/>
</dbReference>
<accession>A0ABQ5TND2</accession>
<comment type="caution">
    <text evidence="2">The sequence shown here is derived from an EMBL/GenBank/DDBJ whole genome shotgun (WGS) entry which is preliminary data.</text>
</comment>
<keyword evidence="3" id="KW-1185">Reference proteome</keyword>
<sequence>MTHEFIIIGAGQAGIAMSQKLKKESISHLVVDNNEKIGASWRSRYNSLVLFTPRNYSSLPGLPMDGRPEGYPTKDEMANYLKKYVKHFQLPISLDVKVLKLEKEQNQFLLHTSNGLYKSRNVIVATGAFQKPFIPISQDRDEIQQIHSSSYKDPIDINGHNILVVGGGNSGAQIATELAETKNVTISISHKLKFLPLEKFGRSIFYWLDRLHLLHAGIDTKRGRIFKKRKDPIFGYDLKKLIQKDSIKIRPRLEKISGKKVLFSDGSSLAIDSIIWSTGFKPSYEWISIEGAINSKGAPIHQRGISPCENLYFIGLPWQFQRGSSLVCGVGLDAEFLTQYILNNRLI</sequence>
<name>A0ABQ5TND2_9BACI</name>
<dbReference type="InterPro" id="IPR036188">
    <property type="entry name" value="FAD/NAD-bd_sf"/>
</dbReference>
<reference evidence="2 3" key="1">
    <citation type="submission" date="2023-02" db="EMBL/GenBank/DDBJ databases">
        <title>Oceanobacillus kimchii IFOP_LL358 isolated form Alexandrium catenella lab strain.</title>
        <authorList>
            <person name="Gajardo G."/>
            <person name="Ueki S."/>
            <person name="Maruyama F."/>
        </authorList>
    </citation>
    <scope>NUCLEOTIDE SEQUENCE [LARGE SCALE GENOMIC DNA]</scope>
    <source>
        <strain evidence="2 3">IFOP_LL358</strain>
    </source>
</reference>
<dbReference type="Gene3D" id="3.50.50.60">
    <property type="entry name" value="FAD/NAD(P)-binding domain"/>
    <property type="match status" value="1"/>
</dbReference>
<dbReference type="PANTHER" id="PTHR43539:SF78">
    <property type="entry name" value="FLAVIN-CONTAINING MONOOXYGENASE"/>
    <property type="match status" value="1"/>
</dbReference>
<gene>
    <name evidence="2" type="ORF">MACH08_41020</name>
</gene>
<dbReference type="PRINTS" id="PR00368">
    <property type="entry name" value="FADPNR"/>
</dbReference>
<evidence type="ECO:0000313" key="3">
    <source>
        <dbReference type="Proteomes" id="UP001275436"/>
    </source>
</evidence>
<keyword evidence="1" id="KW-0560">Oxidoreductase</keyword>
<dbReference type="SUPFAM" id="SSF51905">
    <property type="entry name" value="FAD/NAD(P)-binding domain"/>
    <property type="match status" value="2"/>
</dbReference>
<dbReference type="PANTHER" id="PTHR43539">
    <property type="entry name" value="FLAVIN-BINDING MONOOXYGENASE-LIKE PROTEIN (AFU_ORTHOLOGUE AFUA_4G09220)"/>
    <property type="match status" value="1"/>
</dbReference>
<evidence type="ECO:0000256" key="1">
    <source>
        <dbReference type="ARBA" id="ARBA00023002"/>
    </source>
</evidence>
<dbReference type="RefSeq" id="WP_317958565.1">
    <property type="nucleotide sequence ID" value="NZ_BSKO01000002.1"/>
</dbReference>
<dbReference type="Proteomes" id="UP001275436">
    <property type="component" value="Unassembled WGS sequence"/>
</dbReference>
<dbReference type="EMBL" id="BSKO01000002">
    <property type="protein sequence ID" value="GLO68318.1"/>
    <property type="molecule type" value="Genomic_DNA"/>
</dbReference>
<proteinExistence type="predicted"/>
<protein>
    <submittedName>
        <fullName evidence="2">Oxidoreductase</fullName>
    </submittedName>
</protein>
<dbReference type="Pfam" id="PF13738">
    <property type="entry name" value="Pyr_redox_3"/>
    <property type="match status" value="1"/>
</dbReference>
<dbReference type="PRINTS" id="PR00469">
    <property type="entry name" value="PNDRDTASEII"/>
</dbReference>
<dbReference type="InterPro" id="IPR000960">
    <property type="entry name" value="Flavin_mOase"/>
</dbReference>
<dbReference type="PIRSF" id="PIRSF000332">
    <property type="entry name" value="FMO"/>
    <property type="match status" value="1"/>
</dbReference>